<evidence type="ECO:0000256" key="1">
    <source>
        <dbReference type="SAM" id="Phobius"/>
    </source>
</evidence>
<proteinExistence type="predicted"/>
<feature type="transmembrane region" description="Helical" evidence="1">
    <location>
        <begin position="122"/>
        <end position="137"/>
    </location>
</feature>
<feature type="transmembrane region" description="Helical" evidence="1">
    <location>
        <begin position="101"/>
        <end position="116"/>
    </location>
</feature>
<sequence>MQGKRLFFIYIFFSLILVPVIIFRSLFSDELSYYLQAGKLVREGYLPYRDFFYPQMPFSAYIYALTSTGGFKGLYLSRIFACSLFFVLSILFFYKKKSLRLLLLFLLNGGFLIFYTIGDKDIIIGFFLSIIFLLSLEEKNLKNLFLSGLLIGILTGIRYIFILSLIFFIPLRRKELFPFISGFLISFSPIIFFVNKSPFYFFFDNFYYHIFLRKKCGFSQKIFQIFKTLSYPPNAIILFGMIMSSSKKFLKYYIFLITINFLYYIILSGTQFFYLTHTLPIMIYLGIDFFERMDKKLFLKIFLIYTISGIILDSIFYLPGLKEPQKSFNIINMRKVCEIVNKNKNEEDVVLSELSHITYLTNSKSVLNFRTFSSIHLFPFDEHIYSPYHLYLYIKKYKPQIIIIHRENLRYTGIKNNYFLIHTFSNYLIFKKSP</sequence>
<protein>
    <recommendedName>
        <fullName evidence="3">Glycosyltransferase RgtA/B/C/D-like domain-containing protein</fullName>
    </recommendedName>
</protein>
<dbReference type="AlphaFoldDB" id="A0A7C4YFL2"/>
<dbReference type="EMBL" id="DTHG01000037">
    <property type="protein sequence ID" value="HGW91546.1"/>
    <property type="molecule type" value="Genomic_DNA"/>
</dbReference>
<feature type="transmembrane region" description="Helical" evidence="1">
    <location>
        <begin position="7"/>
        <end position="27"/>
    </location>
</feature>
<organism evidence="2">
    <name type="scientific">candidate division WOR-3 bacterium</name>
    <dbReference type="NCBI Taxonomy" id="2052148"/>
    <lineage>
        <taxon>Bacteria</taxon>
        <taxon>Bacteria division WOR-3</taxon>
    </lineage>
</organism>
<accession>A0A7C4YFL2</accession>
<feature type="transmembrane region" description="Helical" evidence="1">
    <location>
        <begin position="144"/>
        <end position="170"/>
    </location>
</feature>
<feature type="transmembrane region" description="Helical" evidence="1">
    <location>
        <begin position="297"/>
        <end position="318"/>
    </location>
</feature>
<evidence type="ECO:0008006" key="3">
    <source>
        <dbReference type="Google" id="ProtNLM"/>
    </source>
</evidence>
<comment type="caution">
    <text evidence="2">The sequence shown here is derived from an EMBL/GenBank/DDBJ whole genome shotgun (WGS) entry which is preliminary data.</text>
</comment>
<name>A0A7C4YFL2_UNCW3</name>
<evidence type="ECO:0000313" key="2">
    <source>
        <dbReference type="EMBL" id="HGW91546.1"/>
    </source>
</evidence>
<feature type="transmembrane region" description="Helical" evidence="1">
    <location>
        <begin position="75"/>
        <end position="94"/>
    </location>
</feature>
<keyword evidence="1" id="KW-1133">Transmembrane helix</keyword>
<keyword evidence="1" id="KW-0812">Transmembrane</keyword>
<gene>
    <name evidence="2" type="ORF">ENV67_03275</name>
</gene>
<feature type="transmembrane region" description="Helical" evidence="1">
    <location>
        <begin position="249"/>
        <end position="266"/>
    </location>
</feature>
<keyword evidence="1" id="KW-0472">Membrane</keyword>
<feature type="transmembrane region" description="Helical" evidence="1">
    <location>
        <begin position="176"/>
        <end position="194"/>
    </location>
</feature>
<reference evidence="2" key="1">
    <citation type="journal article" date="2020" name="mSystems">
        <title>Genome- and Community-Level Interaction Insights into Carbon Utilization and Element Cycling Functions of Hydrothermarchaeota in Hydrothermal Sediment.</title>
        <authorList>
            <person name="Zhou Z."/>
            <person name="Liu Y."/>
            <person name="Xu W."/>
            <person name="Pan J."/>
            <person name="Luo Z.H."/>
            <person name="Li M."/>
        </authorList>
    </citation>
    <scope>NUCLEOTIDE SEQUENCE [LARGE SCALE GENOMIC DNA]</scope>
    <source>
        <strain evidence="2">SpSt-780</strain>
    </source>
</reference>